<dbReference type="AlphaFoldDB" id="A0A2M7XAX0"/>
<organism evidence="5 6">
    <name type="scientific">Candidatus Uhrbacteria bacterium CG_4_9_14_3_um_filter_50_9</name>
    <dbReference type="NCBI Taxonomy" id="1975035"/>
    <lineage>
        <taxon>Bacteria</taxon>
        <taxon>Candidatus Uhriibacteriota</taxon>
    </lineage>
</organism>
<dbReference type="Proteomes" id="UP000229385">
    <property type="component" value="Unassembled WGS sequence"/>
</dbReference>
<comment type="similarity">
    <text evidence="1">Belongs to the LytR/CpsA/Psr (LCP) family.</text>
</comment>
<dbReference type="InterPro" id="IPR027381">
    <property type="entry name" value="LytR/CpsA/Psr_C"/>
</dbReference>
<dbReference type="Pfam" id="PF13399">
    <property type="entry name" value="LytR_C"/>
    <property type="match status" value="1"/>
</dbReference>
<evidence type="ECO:0000313" key="6">
    <source>
        <dbReference type="Proteomes" id="UP000229385"/>
    </source>
</evidence>
<evidence type="ECO:0000313" key="5">
    <source>
        <dbReference type="EMBL" id="PJA45017.1"/>
    </source>
</evidence>
<dbReference type="InterPro" id="IPR050922">
    <property type="entry name" value="LytR/CpsA/Psr_CW_biosynth"/>
</dbReference>
<proteinExistence type="inferred from homology"/>
<evidence type="ECO:0008006" key="7">
    <source>
        <dbReference type="Google" id="ProtNLM"/>
    </source>
</evidence>
<evidence type="ECO:0000259" key="4">
    <source>
        <dbReference type="Pfam" id="PF13399"/>
    </source>
</evidence>
<reference evidence="6" key="1">
    <citation type="submission" date="2017-09" db="EMBL/GenBank/DDBJ databases">
        <title>Depth-based differentiation of microbial function through sediment-hosted aquifers and enrichment of novel symbionts in the deep terrestrial subsurface.</title>
        <authorList>
            <person name="Probst A.J."/>
            <person name="Ladd B."/>
            <person name="Jarett J.K."/>
            <person name="Geller-Mcgrath D.E."/>
            <person name="Sieber C.M.K."/>
            <person name="Emerson J.B."/>
            <person name="Anantharaman K."/>
            <person name="Thomas B.C."/>
            <person name="Malmstrom R."/>
            <person name="Stieglmeier M."/>
            <person name="Klingl A."/>
            <person name="Woyke T."/>
            <person name="Ryan C.M."/>
            <person name="Banfield J.F."/>
        </authorList>
    </citation>
    <scope>NUCLEOTIDE SEQUENCE [LARGE SCALE GENOMIC DNA]</scope>
</reference>
<keyword evidence="2" id="KW-0812">Transmembrane</keyword>
<protein>
    <recommendedName>
        <fullName evidence="7">Cell envelope-related transcriptional attenuator domain-containing protein</fullName>
    </recommendedName>
</protein>
<gene>
    <name evidence="5" type="ORF">CO174_05415</name>
</gene>
<dbReference type="PANTHER" id="PTHR33392:SF6">
    <property type="entry name" value="POLYISOPRENYL-TEICHOIC ACID--PEPTIDOGLYCAN TEICHOIC ACID TRANSFERASE TAGU"/>
    <property type="match status" value="1"/>
</dbReference>
<dbReference type="Gene3D" id="3.40.630.190">
    <property type="entry name" value="LCP protein"/>
    <property type="match status" value="1"/>
</dbReference>
<evidence type="ECO:0000259" key="3">
    <source>
        <dbReference type="Pfam" id="PF03816"/>
    </source>
</evidence>
<feature type="domain" description="Cell envelope-related transcriptional attenuator" evidence="3">
    <location>
        <begin position="103"/>
        <end position="316"/>
    </location>
</feature>
<keyword evidence="2" id="KW-0472">Membrane</keyword>
<evidence type="ECO:0000256" key="2">
    <source>
        <dbReference type="SAM" id="Phobius"/>
    </source>
</evidence>
<name>A0A2M7XAX0_9BACT</name>
<feature type="transmembrane region" description="Helical" evidence="2">
    <location>
        <begin position="21"/>
        <end position="46"/>
    </location>
</feature>
<comment type="caution">
    <text evidence="5">The sequence shown here is derived from an EMBL/GenBank/DDBJ whole genome shotgun (WGS) entry which is preliminary data.</text>
</comment>
<dbReference type="Pfam" id="PF03816">
    <property type="entry name" value="LytR_cpsA_psr"/>
    <property type="match status" value="1"/>
</dbReference>
<dbReference type="EMBL" id="PFWU01000054">
    <property type="protein sequence ID" value="PJA45017.1"/>
    <property type="molecule type" value="Genomic_DNA"/>
</dbReference>
<evidence type="ECO:0000256" key="1">
    <source>
        <dbReference type="ARBA" id="ARBA00006068"/>
    </source>
</evidence>
<dbReference type="NCBIfam" id="TIGR00350">
    <property type="entry name" value="lytR_cpsA_psr"/>
    <property type="match status" value="1"/>
</dbReference>
<dbReference type="PANTHER" id="PTHR33392">
    <property type="entry name" value="POLYISOPRENYL-TEICHOIC ACID--PEPTIDOGLYCAN TEICHOIC ACID TRANSFERASE TAGU"/>
    <property type="match status" value="1"/>
</dbReference>
<feature type="domain" description="LytR/CpsA/Psr regulator C-terminal" evidence="4">
    <location>
        <begin position="426"/>
        <end position="490"/>
    </location>
</feature>
<accession>A0A2M7XAX0</accession>
<dbReference type="Gene3D" id="3.30.70.2390">
    <property type="match status" value="1"/>
</dbReference>
<dbReference type="InterPro" id="IPR004474">
    <property type="entry name" value="LytR_CpsA_psr"/>
</dbReference>
<sequence length="543" mass="60163">MHKPKIDLLKEKYDLHAPKKTPLLFFGRLLAVIVGIAITTGTIFSYQVSTTAETGNFPSFSFIDTIKHLVSADERQLEGEEDDRVNFLLMGVGGAGHDGPQLSDTIIFTSLRPSTNEVAMMSLPRDMTVPIPGYGYRKVNHANAYGELDEPGAGPALATQVIGDVLDQDIQYYLRVDFDGFAEFVDAIGGIDVYVDNTFTDANYPSHGQEYATCTSNDVTLEEKSDGLAEELSEILAIEDEEKGILEQTLEEENQPEVVDYSCRYESITFYEGWTHMDGDTALKFVRSRHGNNGEGSDFARSRRQQKVILAVKDTVLSASTLLNPSRISRILETLKDNIATNMDVWEIVSLAQTFKELDTADITHHVIDASEDSPLYSTVLNGAYVLLPKNDDWSDLRNIAEDIFNPEAGTTSNFASTEEDKPRFVQVEIQNGTNITGLAFQTSQLLDGQGFEVVKIGNAQTRSYEHTVIYDLTEGQRAEELKALRDYLEAEVTLSATGWMLSGDIVPQELSVTADDYNDLATEHDIDFLIILGENASSLVRN</sequence>
<keyword evidence="2" id="KW-1133">Transmembrane helix</keyword>